<evidence type="ECO:0000256" key="1">
    <source>
        <dbReference type="ARBA" id="ARBA00022723"/>
    </source>
</evidence>
<keyword evidence="2 4" id="KW-0863">Zinc-finger</keyword>
<evidence type="ECO:0000259" key="8">
    <source>
        <dbReference type="PROSITE" id="PS50994"/>
    </source>
</evidence>
<dbReference type="Pfam" id="PF00628">
    <property type="entry name" value="PHD"/>
    <property type="match status" value="1"/>
</dbReference>
<evidence type="ECO:0000259" key="7">
    <source>
        <dbReference type="PROSITE" id="PS50016"/>
    </source>
</evidence>
<dbReference type="InterPro" id="IPR043502">
    <property type="entry name" value="DNA/RNA_pol_sf"/>
</dbReference>
<dbReference type="RefSeq" id="XP_062712793.1">
    <property type="nucleotide sequence ID" value="XM_062856809.1"/>
</dbReference>
<organism evidence="9 10">
    <name type="scientific">Aedes albopictus</name>
    <name type="common">Asian tiger mosquito</name>
    <name type="synonym">Stegomyia albopicta</name>
    <dbReference type="NCBI Taxonomy" id="7160"/>
    <lineage>
        <taxon>Eukaryota</taxon>
        <taxon>Metazoa</taxon>
        <taxon>Ecdysozoa</taxon>
        <taxon>Arthropoda</taxon>
        <taxon>Hexapoda</taxon>
        <taxon>Insecta</taxon>
        <taxon>Pterygota</taxon>
        <taxon>Neoptera</taxon>
        <taxon>Endopterygota</taxon>
        <taxon>Diptera</taxon>
        <taxon>Nematocera</taxon>
        <taxon>Culicoidea</taxon>
        <taxon>Culicidae</taxon>
        <taxon>Culicinae</taxon>
        <taxon>Aedini</taxon>
        <taxon>Aedes</taxon>
        <taxon>Stegomyia</taxon>
    </lineage>
</organism>
<dbReference type="Pfam" id="PF05380">
    <property type="entry name" value="Peptidase_A17"/>
    <property type="match status" value="1"/>
</dbReference>
<feature type="compositionally biased region" description="Basic and acidic residues" evidence="6">
    <location>
        <begin position="67"/>
        <end position="78"/>
    </location>
</feature>
<dbReference type="InterPro" id="IPR008042">
    <property type="entry name" value="Retrotrans_Pao"/>
</dbReference>
<dbReference type="Proteomes" id="UP000069940">
    <property type="component" value="Unassembled WGS sequence"/>
</dbReference>
<sequence length="2068" mass="234718">MAEDGNDSQVHKNCAACTRPDEVSDMVACDMCRLWFHFTCVQVDATVKNRSWCCRTCEPLSQVNPDCHGKQQQSKEDANPIGAVGASEVEKSTKTKTGKQSGTTLKSSSQRVTVLVPGKRVTRSKAGSKGTRDSRKTAPDRSVGSSMRAQLALELDVLEERQRVEEEELANNREMMEQQLQHEQEIRQKELAMEARKLAEEKAFMQRKLEKEREFRNQQLALKRHSLEEKAKLIRQMSECSSRTSASADESASREKVSEWLQGVDQQTEGAPSTSANKTGTVPKHTSFANAAAAQLDSRQMIDTQLGFSLCEIPKTNPIPQLGRLSVSENKQIHANTTPVSATQNISGQDHTLGREYNEINAPFGYQSQSQGVFEPQSRRDYTGRNRQGVMDSVHEEDEGPTNRQLAARQVMGKDLPSFSGNPEEWPIWISNFQRSTATCGFSFDENLIRLQRSLKGAALDAVRSRLLCPSSVPHVIKTLEMRYGRPETLIRVMTERIKHLPPPRMNDLDSIIEFGLAVDNLVEHLRNAGQQTHLSNPSLLHDLVIKLPVEYRLKWSAYKSSTYNADLGLFGRFMATLVELAYEVADELPVRRNEKLQKQKTKERMFVPTHAEDAAIKSKPLSAEKPVRKPCPVCNLDGHKTPDCIRFKAMNIESRWKVVEQQGLCRTCLNQHGKWPCRTWKGCGISECTSRHHTLLHSYKPAVRAAVSTSHLGESPNNRGPMFRILPVTLYSETCQVNIYAFVDEGSEITLLEDSIAEQLGLSGQTEALNLQWTGDIKRNEPNSRRVNAEVAGFGFSKKFKLIDVRTVGGLSLPSQTMRYQELASAFPHLQGLPLQDYEQASPKLLIGLDNLKLTVPLKIREGGWKEPIAAKCRLGWSLYGGVSSTAKTVVCGFHVGGWTNSEQELTRLVRDYITLDNVVVSHPFPPMESDDDKRARMLLESTTRRIEGGFETGLLWKRSSVRFPESFGMAYNRLRSLEKKLGKNPDLFERVRQQIQQYEKKGYAHQATVEELSTSPGQYWYLPLGIVLNPKKPNKLRIIWDAAATVNGISLNSELLKGPDFLTSLPAVISKFRLFRFALTGDIKEMFHRFFIRAEDRQYLRFLFREHPNQEPVAYVMDVAIFGATCSPSCAQYIKNLNATDFMPDFPQAADAIIHRHYVDDYLDSFGTREEAIKIGNQVKQIHAAGGFEIRNFMSNDPMIALNVGDESSAEEKEIRIAKDDGDVGRVESVLGMRWIPSCDVFTYTISLRDNLKHVLEETHVPTKREVLRTVMSFFDPMGLIAFFLIHGRILMQDIWAAGIEWDNQINEKMWCQWRKWIELVPQLTELQVPRCYFPHAVEQTYSSLQVHVFVDASKSAYACAVYFRVETTEGPLVNLVAARAKVAPLKMLTIPRLELQAAVLGSRLLNSVISIHNLPVIKRILWSDSSTVLAWIRSDQRRYHQYVGFRIGEILSTTDVSEWRKIDSALNVADDATKWGPGTTIASNSRWFRGPDFLRQPEENWPSSETAMHTTEEELVSCNVHYSPPRPLIDVTRFSRWERLRRTAAYVLRFIDNCRGFHRNGTLYPEILQREELACAEFMLWKQTQGEMFGSEVAILEASKGGPENRHKALPKSSALYKLWPFMDEFGVLRKRSRLDSAEWVRHDTKYPVILPREHRVTFLIVDEFHRRFRHGNRETVVNEVRQVYEIPKLRSLVAKVAKHCIWCKVFGSVPSSPPMAPLPKVRVTPYVRPFTYVGLDYFGPILVKSGRSVVKRWIALFTCLTIRAVHLEVAHSLSTESCVMAVRRFVSRRGAPLEIFSDNGTNFQGANNQLREEIEERNKHLATVFTSTRTKWTFNPPSAPHMGGAWERMVRSVKAAIGTILDAKRRPTDEILETVIVEAESMVNTRPLTYIPLESADQEALTPNHFIFGNSSGIKQPPTEPVDYRTTLRSGWKQAQYLSDEIWNRWIKEYLPVISRRSKWFEEVKELEEGDLVLVVNGAMRNQWTRGRVEQVIPGRDGRVRQALVRTKAGILRRPSVKLALLDVLDERKPALSEGLRAGECNVKRPSAQNLPQGTGGQLLVREP</sequence>
<reference evidence="10" key="1">
    <citation type="journal article" date="2015" name="Proc. Natl. Acad. Sci. U.S.A.">
        <title>Genome sequence of the Asian Tiger mosquito, Aedes albopictus, reveals insights into its biology, genetics, and evolution.</title>
        <authorList>
            <person name="Chen X.G."/>
            <person name="Jiang X."/>
            <person name="Gu J."/>
            <person name="Xu M."/>
            <person name="Wu Y."/>
            <person name="Deng Y."/>
            <person name="Zhang C."/>
            <person name="Bonizzoni M."/>
            <person name="Dermauw W."/>
            <person name="Vontas J."/>
            <person name="Armbruster P."/>
            <person name="Huang X."/>
            <person name="Yang Y."/>
            <person name="Zhang H."/>
            <person name="He W."/>
            <person name="Peng H."/>
            <person name="Liu Y."/>
            <person name="Wu K."/>
            <person name="Chen J."/>
            <person name="Lirakis M."/>
            <person name="Topalis P."/>
            <person name="Van Leeuwen T."/>
            <person name="Hall A.B."/>
            <person name="Jiang X."/>
            <person name="Thorpe C."/>
            <person name="Mueller R.L."/>
            <person name="Sun C."/>
            <person name="Waterhouse R.M."/>
            <person name="Yan G."/>
            <person name="Tu Z.J."/>
            <person name="Fang X."/>
            <person name="James A.A."/>
        </authorList>
    </citation>
    <scope>NUCLEOTIDE SEQUENCE [LARGE SCALE GENOMIC DNA]</scope>
    <source>
        <strain evidence="10">Foshan</strain>
    </source>
</reference>
<dbReference type="Gene3D" id="3.30.40.10">
    <property type="entry name" value="Zinc/RING finger domain, C3HC4 (zinc finger)"/>
    <property type="match status" value="1"/>
</dbReference>
<dbReference type="SUPFAM" id="SSF53098">
    <property type="entry name" value="Ribonuclease H-like"/>
    <property type="match status" value="1"/>
</dbReference>
<evidence type="ECO:0000256" key="3">
    <source>
        <dbReference type="ARBA" id="ARBA00022833"/>
    </source>
</evidence>
<dbReference type="InterPro" id="IPR012337">
    <property type="entry name" value="RNaseH-like_sf"/>
</dbReference>
<keyword evidence="1" id="KW-0479">Metal-binding</keyword>
<evidence type="ECO:0000313" key="10">
    <source>
        <dbReference type="Proteomes" id="UP000069940"/>
    </source>
</evidence>
<dbReference type="GeneID" id="115257565"/>
<dbReference type="PANTHER" id="PTHR47331">
    <property type="entry name" value="PHD-TYPE DOMAIN-CONTAINING PROTEIN"/>
    <property type="match status" value="1"/>
</dbReference>
<name>A0ABM1Y6Z8_AEDAL</name>
<feature type="compositionally biased region" description="Low complexity" evidence="6">
    <location>
        <begin position="98"/>
        <end position="110"/>
    </location>
</feature>
<dbReference type="EnsemblMetazoa" id="AALFPA23_006359.R8246">
    <property type="protein sequence ID" value="AALFPA23_006359.P8246"/>
    <property type="gene ID" value="AALFPA23_006359"/>
</dbReference>
<evidence type="ECO:0000256" key="5">
    <source>
        <dbReference type="SAM" id="Coils"/>
    </source>
</evidence>
<keyword evidence="10" id="KW-1185">Reference proteome</keyword>
<dbReference type="PROSITE" id="PS50994">
    <property type="entry name" value="INTEGRASE"/>
    <property type="match status" value="1"/>
</dbReference>
<feature type="compositionally biased region" description="Basic and acidic residues" evidence="6">
    <location>
        <begin position="130"/>
        <end position="139"/>
    </location>
</feature>
<dbReference type="SMART" id="SM00249">
    <property type="entry name" value="PHD"/>
    <property type="match status" value="1"/>
</dbReference>
<feature type="coiled-coil region" evidence="5">
    <location>
        <begin position="148"/>
        <end position="208"/>
    </location>
</feature>
<evidence type="ECO:0000313" key="9">
    <source>
        <dbReference type="EnsemblMetazoa" id="AALFPA23_006359.P8246"/>
    </source>
</evidence>
<dbReference type="Pfam" id="PF18701">
    <property type="entry name" value="DUF5641"/>
    <property type="match status" value="1"/>
</dbReference>
<dbReference type="InterPro" id="IPR019786">
    <property type="entry name" value="Zinc_finger_PHD-type_CS"/>
</dbReference>
<evidence type="ECO:0000256" key="2">
    <source>
        <dbReference type="ARBA" id="ARBA00022771"/>
    </source>
</evidence>
<accession>A0ABM1Y6Z8</accession>
<dbReference type="PROSITE" id="PS01359">
    <property type="entry name" value="ZF_PHD_1"/>
    <property type="match status" value="1"/>
</dbReference>
<dbReference type="InterPro" id="IPR040676">
    <property type="entry name" value="DUF5641"/>
</dbReference>
<dbReference type="InterPro" id="IPR036397">
    <property type="entry name" value="RNaseH_sf"/>
</dbReference>
<keyword evidence="5" id="KW-0175">Coiled coil</keyword>
<feature type="region of interest" description="Disordered" evidence="6">
    <location>
        <begin position="65"/>
        <end position="147"/>
    </location>
</feature>
<feature type="region of interest" description="Disordered" evidence="6">
    <location>
        <begin position="238"/>
        <end position="283"/>
    </location>
</feature>
<evidence type="ECO:0000256" key="4">
    <source>
        <dbReference type="PROSITE-ProRule" id="PRU00146"/>
    </source>
</evidence>
<dbReference type="SUPFAM" id="SSF56672">
    <property type="entry name" value="DNA/RNA polymerases"/>
    <property type="match status" value="1"/>
</dbReference>
<dbReference type="Gene3D" id="3.30.420.10">
    <property type="entry name" value="Ribonuclease H-like superfamily/Ribonuclease H"/>
    <property type="match status" value="1"/>
</dbReference>
<dbReference type="PROSITE" id="PS50016">
    <property type="entry name" value="ZF_PHD_2"/>
    <property type="match status" value="1"/>
</dbReference>
<dbReference type="PANTHER" id="PTHR47331:SF1">
    <property type="entry name" value="GAG-LIKE PROTEIN"/>
    <property type="match status" value="1"/>
</dbReference>
<dbReference type="InterPro" id="IPR005312">
    <property type="entry name" value="DUF1759"/>
</dbReference>
<keyword evidence="3" id="KW-0862">Zinc</keyword>
<feature type="compositionally biased region" description="Polar residues" evidence="6">
    <location>
        <begin position="264"/>
        <end position="280"/>
    </location>
</feature>
<proteinExistence type="predicted"/>
<dbReference type="Pfam" id="PF03564">
    <property type="entry name" value="DUF1759"/>
    <property type="match status" value="1"/>
</dbReference>
<feature type="compositionally biased region" description="Polar residues" evidence="6">
    <location>
        <begin position="238"/>
        <end position="250"/>
    </location>
</feature>
<dbReference type="InterPro" id="IPR019787">
    <property type="entry name" value="Znf_PHD-finger"/>
</dbReference>
<dbReference type="InterPro" id="IPR001584">
    <property type="entry name" value="Integrase_cat-core"/>
</dbReference>
<reference evidence="9" key="2">
    <citation type="submission" date="2025-05" db="UniProtKB">
        <authorList>
            <consortium name="EnsemblMetazoa"/>
        </authorList>
    </citation>
    <scope>IDENTIFICATION</scope>
    <source>
        <strain evidence="9">Foshan</strain>
    </source>
</reference>
<feature type="domain" description="Integrase catalytic" evidence="8">
    <location>
        <begin position="1729"/>
        <end position="1915"/>
    </location>
</feature>
<dbReference type="InterPro" id="IPR011011">
    <property type="entry name" value="Znf_FYVE_PHD"/>
</dbReference>
<dbReference type="SUPFAM" id="SSF57903">
    <property type="entry name" value="FYVE/PHD zinc finger"/>
    <property type="match status" value="1"/>
</dbReference>
<dbReference type="InterPro" id="IPR013083">
    <property type="entry name" value="Znf_RING/FYVE/PHD"/>
</dbReference>
<protein>
    <submittedName>
        <fullName evidence="9">Uncharacterized protein</fullName>
    </submittedName>
</protein>
<evidence type="ECO:0000256" key="6">
    <source>
        <dbReference type="SAM" id="MobiDB-lite"/>
    </source>
</evidence>
<dbReference type="InterPro" id="IPR001965">
    <property type="entry name" value="Znf_PHD"/>
</dbReference>
<feature type="domain" description="PHD-type" evidence="7">
    <location>
        <begin position="11"/>
        <end position="60"/>
    </location>
</feature>